<evidence type="ECO:0000313" key="4">
    <source>
        <dbReference type="Proteomes" id="UP001303373"/>
    </source>
</evidence>
<keyword evidence="4" id="KW-1185">Reference proteome</keyword>
<evidence type="ECO:0000259" key="2">
    <source>
        <dbReference type="PROSITE" id="PS50097"/>
    </source>
</evidence>
<dbReference type="PANTHER" id="PTHR47843:SF2">
    <property type="entry name" value="BTB DOMAIN-CONTAINING PROTEIN"/>
    <property type="match status" value="1"/>
</dbReference>
<dbReference type="InterPro" id="IPR000210">
    <property type="entry name" value="BTB/POZ_dom"/>
</dbReference>
<dbReference type="EMBL" id="CP138580">
    <property type="protein sequence ID" value="WPG98125.1"/>
    <property type="molecule type" value="Genomic_DNA"/>
</dbReference>
<reference evidence="3 4" key="1">
    <citation type="submission" date="2023-11" db="EMBL/GenBank/DDBJ databases">
        <title>An acidophilic fungus is an integral part of prey digestion in a carnivorous sundew plant.</title>
        <authorList>
            <person name="Tsai I.J."/>
        </authorList>
    </citation>
    <scope>NUCLEOTIDE SEQUENCE [LARGE SCALE GENOMIC DNA]</scope>
    <source>
        <strain evidence="3">169a</strain>
    </source>
</reference>
<dbReference type="SUPFAM" id="SSF57903">
    <property type="entry name" value="FYVE/PHD zinc finger"/>
    <property type="match status" value="1"/>
</dbReference>
<dbReference type="Pfam" id="PF00651">
    <property type="entry name" value="BTB"/>
    <property type="match status" value="1"/>
</dbReference>
<dbReference type="CDD" id="cd18186">
    <property type="entry name" value="BTB_POZ_ZBTB_KLHL-like"/>
    <property type="match status" value="1"/>
</dbReference>
<evidence type="ECO:0000313" key="3">
    <source>
        <dbReference type="EMBL" id="WPG98125.1"/>
    </source>
</evidence>
<proteinExistence type="predicted"/>
<dbReference type="Gene3D" id="3.30.710.10">
    <property type="entry name" value="Potassium Channel Kv1.1, Chain A"/>
    <property type="match status" value="1"/>
</dbReference>
<feature type="domain" description="BTB" evidence="2">
    <location>
        <begin position="137"/>
        <end position="212"/>
    </location>
</feature>
<dbReference type="InterPro" id="IPR011011">
    <property type="entry name" value="Znf_FYVE_PHD"/>
</dbReference>
<gene>
    <name evidence="3" type="ORF">R9X50_00091100</name>
</gene>
<name>A0AAQ3R7E9_9PEZI</name>
<dbReference type="AlphaFoldDB" id="A0AAQ3R7E9"/>
<dbReference type="PANTHER" id="PTHR47843">
    <property type="entry name" value="BTB DOMAIN-CONTAINING PROTEIN-RELATED"/>
    <property type="match status" value="1"/>
</dbReference>
<accession>A0AAQ3R7E9</accession>
<feature type="region of interest" description="Disordered" evidence="1">
    <location>
        <begin position="93"/>
        <end position="118"/>
    </location>
</feature>
<dbReference type="InterPro" id="IPR011333">
    <property type="entry name" value="SKP1/BTB/POZ_sf"/>
</dbReference>
<dbReference type="PROSITE" id="PS50097">
    <property type="entry name" value="BTB"/>
    <property type="match status" value="1"/>
</dbReference>
<organism evidence="3 4">
    <name type="scientific">Acrodontium crateriforme</name>
    <dbReference type="NCBI Taxonomy" id="150365"/>
    <lineage>
        <taxon>Eukaryota</taxon>
        <taxon>Fungi</taxon>
        <taxon>Dikarya</taxon>
        <taxon>Ascomycota</taxon>
        <taxon>Pezizomycotina</taxon>
        <taxon>Dothideomycetes</taxon>
        <taxon>Dothideomycetidae</taxon>
        <taxon>Mycosphaerellales</taxon>
        <taxon>Teratosphaeriaceae</taxon>
        <taxon>Acrodontium</taxon>
    </lineage>
</organism>
<dbReference type="SUPFAM" id="SSF54695">
    <property type="entry name" value="POZ domain"/>
    <property type="match status" value="1"/>
</dbReference>
<protein>
    <recommendedName>
        <fullName evidence="2">BTB domain-containing protein</fullName>
    </recommendedName>
</protein>
<sequence length="442" mass="49195">MRQREVLIAFSKDMVDIGTPRKPVRHSFLDSFVAVNYWTALDTTETSTATLDRSPTSVWVRRLGLRPSTPTAQPFTFDMATVTRSMSVSVTELPSPASSTSSLVTQQTDAEVPRCRSRARRSAARPVLRSAFKSFTGVVPVIVGDSNDKSRPQTQYMVHKELLTAASPFFAAAFNGSFAEGLDQVVRLPEERPEIFEWFLQWLYTGTLTTPIAGSFGSNVSTPTSQFELSLNQLVAPDTMMQMDGELRNSAGSPKYFLLIDLWAFSDRMLTTPLSNHILSTIARLSESTNSVPTPSDTCILFDTIREEAPIRTLILDLFAYKKTDKLLETHKDEWHPKFLRELVVKLKRPGPEAITRHSLVAWRPRSWSTSKACEGCHETLKPGMSADKCCSCEKAFCGTCLRRHGESGGWTIAHDMNGCKPWMGNGLCARYHEHIGGEACA</sequence>
<evidence type="ECO:0000256" key="1">
    <source>
        <dbReference type="SAM" id="MobiDB-lite"/>
    </source>
</evidence>
<feature type="compositionally biased region" description="Polar residues" evidence="1">
    <location>
        <begin position="93"/>
        <end position="109"/>
    </location>
</feature>
<dbReference type="Proteomes" id="UP001303373">
    <property type="component" value="Chromosome 1"/>
</dbReference>